<dbReference type="AlphaFoldDB" id="A0A7Y6NSF4"/>
<dbReference type="Gene3D" id="3.50.50.60">
    <property type="entry name" value="FAD/NAD(P)-binding domain"/>
    <property type="match status" value="2"/>
</dbReference>
<protein>
    <submittedName>
        <fullName evidence="4">NAD(P)/FAD-dependent oxidoreductase</fullName>
    </submittedName>
</protein>
<keyword evidence="2" id="KW-0560">Oxidoreductase</keyword>
<feature type="domain" description="FAD/NAD(P)-binding" evidence="3">
    <location>
        <begin position="19"/>
        <end position="303"/>
    </location>
</feature>
<evidence type="ECO:0000313" key="4">
    <source>
        <dbReference type="EMBL" id="NUZ08443.1"/>
    </source>
</evidence>
<dbReference type="SUPFAM" id="SSF51905">
    <property type="entry name" value="FAD/NAD(P)-binding domain"/>
    <property type="match status" value="1"/>
</dbReference>
<proteinExistence type="predicted"/>
<evidence type="ECO:0000256" key="1">
    <source>
        <dbReference type="ARBA" id="ARBA00022630"/>
    </source>
</evidence>
<keyword evidence="5" id="KW-1185">Reference proteome</keyword>
<dbReference type="PRINTS" id="PR00368">
    <property type="entry name" value="FADPNR"/>
</dbReference>
<evidence type="ECO:0000256" key="2">
    <source>
        <dbReference type="ARBA" id="ARBA00023002"/>
    </source>
</evidence>
<dbReference type="InterPro" id="IPR036188">
    <property type="entry name" value="FAD/NAD-bd_sf"/>
</dbReference>
<comment type="caution">
    <text evidence="4">The sequence shown here is derived from an EMBL/GenBank/DDBJ whole genome shotgun (WGS) entry which is preliminary data.</text>
</comment>
<dbReference type="PRINTS" id="PR00469">
    <property type="entry name" value="PNDRDTASEII"/>
</dbReference>
<reference evidence="4 5" key="1">
    <citation type="submission" date="2020-06" db="EMBL/GenBank/DDBJ databases">
        <title>Schlegella sp. ID0723 isolated from air conditioner.</title>
        <authorList>
            <person name="Kim D.Y."/>
            <person name="Kim D.-U."/>
        </authorList>
    </citation>
    <scope>NUCLEOTIDE SEQUENCE [LARGE SCALE GENOMIC DNA]</scope>
    <source>
        <strain evidence="4 5">ID0723</strain>
    </source>
</reference>
<evidence type="ECO:0000313" key="5">
    <source>
        <dbReference type="Proteomes" id="UP000529637"/>
    </source>
</evidence>
<sequence length="320" mass="34456">MEANNPGRLCKSPPDRLWDTIVVGGGPAGLSAALVLGRCRRTVLLFDHGKPRNAVSRALHGFLGSDGIDPARLREVALAQLAPYPLVVVRKARVVGARRTESGFAVETGDGQRFRSRKLLLAAGVVDDLPDIPGFRQLYGAGVFHCPYCDGWEIQDQPLAVYGRHDDKGGGLSLEMMQWSRDVVLCSDGPAELSADCRARLDRHGITVREEKILRLDVTSDVPHRAAFAVVFESGPALPRGALFFNTGRHQSTDLAKSLGCDTYDPKGCAVDRRTQMTHVPGLYVAGDASRDVLQVVVAAAEGAEAAMAINTALLHEDLT</sequence>
<organism evidence="4 5">
    <name type="scientific">Piscinibacter koreensis</name>
    <dbReference type="NCBI Taxonomy" id="2742824"/>
    <lineage>
        <taxon>Bacteria</taxon>
        <taxon>Pseudomonadati</taxon>
        <taxon>Pseudomonadota</taxon>
        <taxon>Betaproteobacteria</taxon>
        <taxon>Burkholderiales</taxon>
        <taxon>Sphaerotilaceae</taxon>
        <taxon>Piscinibacter</taxon>
    </lineage>
</organism>
<dbReference type="PANTHER" id="PTHR48105">
    <property type="entry name" value="THIOREDOXIN REDUCTASE 1-RELATED-RELATED"/>
    <property type="match status" value="1"/>
</dbReference>
<dbReference type="GO" id="GO:0016491">
    <property type="term" value="F:oxidoreductase activity"/>
    <property type="evidence" value="ECO:0007669"/>
    <property type="project" value="UniProtKB-KW"/>
</dbReference>
<evidence type="ECO:0000259" key="3">
    <source>
        <dbReference type="Pfam" id="PF07992"/>
    </source>
</evidence>
<gene>
    <name evidence="4" type="ORF">HQN59_22080</name>
</gene>
<keyword evidence="1" id="KW-0285">Flavoprotein</keyword>
<dbReference type="EMBL" id="JABWMJ010000013">
    <property type="protein sequence ID" value="NUZ08443.1"/>
    <property type="molecule type" value="Genomic_DNA"/>
</dbReference>
<accession>A0A7Y6NSF4</accession>
<dbReference type="Proteomes" id="UP000529637">
    <property type="component" value="Unassembled WGS sequence"/>
</dbReference>
<dbReference type="InterPro" id="IPR050097">
    <property type="entry name" value="Ferredoxin-NADP_redctase_2"/>
</dbReference>
<dbReference type="Pfam" id="PF07992">
    <property type="entry name" value="Pyr_redox_2"/>
    <property type="match status" value="1"/>
</dbReference>
<dbReference type="InterPro" id="IPR023753">
    <property type="entry name" value="FAD/NAD-binding_dom"/>
</dbReference>
<name>A0A7Y6NSF4_9BURK</name>